<dbReference type="SMART" id="SM00491">
    <property type="entry name" value="HELICc2"/>
    <property type="match status" value="1"/>
</dbReference>
<gene>
    <name evidence="15" type="ORF">QEH52_09920</name>
</gene>
<dbReference type="PANTHER" id="PTHR11472:SF34">
    <property type="entry name" value="REGULATOR OF TELOMERE ELONGATION HELICASE 1"/>
    <property type="match status" value="1"/>
</dbReference>
<dbReference type="InterPro" id="IPR038726">
    <property type="entry name" value="PDDEXK_AddAB-type"/>
</dbReference>
<evidence type="ECO:0000256" key="9">
    <source>
        <dbReference type="ARBA" id="ARBA00023014"/>
    </source>
</evidence>
<comment type="similarity">
    <text evidence="13">Belongs to the helicase family. DinG subfamily.</text>
</comment>
<evidence type="ECO:0000313" key="16">
    <source>
        <dbReference type="Proteomes" id="UP001225316"/>
    </source>
</evidence>
<dbReference type="InterPro" id="IPR014013">
    <property type="entry name" value="Helic_SF1/SF2_ATP-bd_DinG/Rad3"/>
</dbReference>
<keyword evidence="12" id="KW-0413">Isomerase</keyword>
<keyword evidence="5" id="KW-0378">Hydrolase</keyword>
<keyword evidence="2" id="KW-0479">Metal-binding</keyword>
<dbReference type="PANTHER" id="PTHR11472">
    <property type="entry name" value="DNA REPAIR DEAD HELICASE RAD3/XP-D SUBFAMILY MEMBER"/>
    <property type="match status" value="1"/>
</dbReference>
<dbReference type="PROSITE" id="PS51193">
    <property type="entry name" value="HELICASE_ATP_BIND_2"/>
    <property type="match status" value="1"/>
</dbReference>
<keyword evidence="3" id="KW-0547">Nucleotide-binding</keyword>
<evidence type="ECO:0000259" key="14">
    <source>
        <dbReference type="PROSITE" id="PS51193"/>
    </source>
</evidence>
<dbReference type="InterPro" id="IPR010614">
    <property type="entry name" value="RAD3-like_helicase_DEAD"/>
</dbReference>
<proteinExistence type="inferred from homology"/>
<sequence length="813" mass="91600">MHSSGTNDYQSGSQRGFLFHARAHLSHFAPAPDRKKLMQIDPMQRSVQLSARELALFRNQAGTRGHGHSPWRAAVGQQWHKSAEATSHATHPDAQFELSVSANWQERNWLFKINGRIDQLLPAPQGLRIREVKTIRSPLPAPDEALIADYPEYFAQAAIYRAMLQVLPEYCERSISAEVLFINIENGAQQTVLLQAPEHALFEQQIEQLLPFLDERHASLNRLRHSTVHPAFESLRPGQAELFHTLHQAALQAKVVLTQAPTGFGKTGIILEHALKHMQDGLYDRCIYLSSKSTGQLETIRQLKKMIGHDMRYIQMRNRHEHRIDSERHSCSGDETCDAEIGQHWQEAALKPSELFIDGTFELSRAKEIGAETGICPYSLTKACLPYAEIWIGDSNYVFAPDSRSVFMDALGFDPQRTLLIIDEAHNLPDRTADSLSVELSSADLLFAIEELRQHGAPRRLLATANELCRWIDSLSADQPLNGNQLYMGQDLCEDFADQLQSAAFDYQATAPFALQLIWSIPRLAETFAAPTHQFLHWTPQPGRLSATCLDASNWIANCLAPFAGTVMMSATLAPFDHFRESCGLSQQSVTIAQAQAPWRDDAYQVAIDCRIDTRLRSRERYYEATARTVAQFSYHSPGTPIAVFFASYQYAENIQAYLEALDPSLRVQRQTRGLDLSEQSSFIAECLLTSDVLFLILGSSFAEGIDQLGGVVDHIMIVGPALPEVNLIQKTRIENHASFSREDAFRDVYIRPAMRRIHQALGRIVRAPGQSARVLLHCKRFSETSYLIELAPEYQSDCELHNDEAFAQWLEQ</sequence>
<dbReference type="Pfam" id="PF13307">
    <property type="entry name" value="Helicase_C_2"/>
    <property type="match status" value="1"/>
</dbReference>
<dbReference type="InterPro" id="IPR042493">
    <property type="entry name" value="XPD_DNA_FeS"/>
</dbReference>
<dbReference type="Gene3D" id="3.90.320.10">
    <property type="match status" value="1"/>
</dbReference>
<feature type="domain" description="Helicase ATP-binding" evidence="14">
    <location>
        <begin position="225"/>
        <end position="495"/>
    </location>
</feature>
<dbReference type="InterPro" id="IPR045028">
    <property type="entry name" value="DinG/Rad3-like"/>
</dbReference>
<evidence type="ECO:0000256" key="10">
    <source>
        <dbReference type="ARBA" id="ARBA00023125"/>
    </source>
</evidence>
<evidence type="ECO:0000256" key="7">
    <source>
        <dbReference type="ARBA" id="ARBA00022840"/>
    </source>
</evidence>
<keyword evidence="7" id="KW-0067">ATP-binding</keyword>
<keyword evidence="11" id="KW-0234">DNA repair</keyword>
<evidence type="ECO:0000256" key="2">
    <source>
        <dbReference type="ARBA" id="ARBA00022723"/>
    </source>
</evidence>
<dbReference type="Gene3D" id="1.10.275.40">
    <property type="match status" value="1"/>
</dbReference>
<keyword evidence="10" id="KW-0238">DNA-binding</keyword>
<dbReference type="EMBL" id="JARXHW010000019">
    <property type="protein sequence ID" value="MDQ8207828.1"/>
    <property type="molecule type" value="Genomic_DNA"/>
</dbReference>
<keyword evidence="1" id="KW-0004">4Fe-4S</keyword>
<reference evidence="15 16" key="1">
    <citation type="submission" date="2023-04" db="EMBL/GenBank/DDBJ databases">
        <title>A novel bacteria isolated from coastal sediment.</title>
        <authorList>
            <person name="Liu X.-J."/>
            <person name="Du Z.-J."/>
        </authorList>
    </citation>
    <scope>NUCLEOTIDE SEQUENCE [LARGE SCALE GENOMIC DNA]</scope>
    <source>
        <strain evidence="15 16">SDUM461003</strain>
    </source>
</reference>
<evidence type="ECO:0000256" key="3">
    <source>
        <dbReference type="ARBA" id="ARBA00022741"/>
    </source>
</evidence>
<dbReference type="Gene3D" id="3.40.50.300">
    <property type="entry name" value="P-loop containing nucleotide triphosphate hydrolases"/>
    <property type="match status" value="2"/>
</dbReference>
<comment type="caution">
    <text evidence="15">The sequence shown here is derived from an EMBL/GenBank/DDBJ whole genome shotgun (WGS) entry which is preliminary data.</text>
</comment>
<dbReference type="InterPro" id="IPR027417">
    <property type="entry name" value="P-loop_NTPase"/>
</dbReference>
<name>A0ABU1AUR8_9BACT</name>
<organism evidence="15 16">
    <name type="scientific">Thalassobacterium maritimum</name>
    <dbReference type="NCBI Taxonomy" id="3041265"/>
    <lineage>
        <taxon>Bacteria</taxon>
        <taxon>Pseudomonadati</taxon>
        <taxon>Verrucomicrobiota</taxon>
        <taxon>Opitutia</taxon>
        <taxon>Puniceicoccales</taxon>
        <taxon>Coraliomargaritaceae</taxon>
        <taxon>Thalassobacterium</taxon>
    </lineage>
</organism>
<protein>
    <submittedName>
        <fullName evidence="15">Helicase C-terminal domain-containing protein</fullName>
    </submittedName>
</protein>
<dbReference type="Gene3D" id="1.10.30.20">
    <property type="entry name" value="Bacterial XPD DNA helicase, FeS cluster domain"/>
    <property type="match status" value="1"/>
</dbReference>
<keyword evidence="4" id="KW-0227">DNA damage</keyword>
<evidence type="ECO:0000256" key="11">
    <source>
        <dbReference type="ARBA" id="ARBA00023204"/>
    </source>
</evidence>
<keyword evidence="8" id="KW-0408">Iron</keyword>
<evidence type="ECO:0000313" key="15">
    <source>
        <dbReference type="EMBL" id="MDQ8207828.1"/>
    </source>
</evidence>
<evidence type="ECO:0000256" key="1">
    <source>
        <dbReference type="ARBA" id="ARBA00022485"/>
    </source>
</evidence>
<dbReference type="RefSeq" id="WP_308950136.1">
    <property type="nucleotide sequence ID" value="NZ_JARXHW010000019.1"/>
</dbReference>
<dbReference type="InterPro" id="IPR006555">
    <property type="entry name" value="ATP-dep_Helicase_C"/>
</dbReference>
<dbReference type="SMART" id="SM00488">
    <property type="entry name" value="DEXDc2"/>
    <property type="match status" value="1"/>
</dbReference>
<evidence type="ECO:0000256" key="8">
    <source>
        <dbReference type="ARBA" id="ARBA00023004"/>
    </source>
</evidence>
<keyword evidence="6 15" id="KW-0347">Helicase</keyword>
<dbReference type="InterPro" id="IPR011604">
    <property type="entry name" value="PDDEXK-like_dom_sf"/>
</dbReference>
<evidence type="ECO:0000256" key="6">
    <source>
        <dbReference type="ARBA" id="ARBA00022806"/>
    </source>
</evidence>
<dbReference type="GO" id="GO:0004386">
    <property type="term" value="F:helicase activity"/>
    <property type="evidence" value="ECO:0007669"/>
    <property type="project" value="UniProtKB-KW"/>
</dbReference>
<evidence type="ECO:0000256" key="12">
    <source>
        <dbReference type="ARBA" id="ARBA00023235"/>
    </source>
</evidence>
<evidence type="ECO:0000256" key="4">
    <source>
        <dbReference type="ARBA" id="ARBA00022763"/>
    </source>
</evidence>
<dbReference type="Pfam" id="PF12705">
    <property type="entry name" value="PDDEXK_1"/>
    <property type="match status" value="1"/>
</dbReference>
<dbReference type="SUPFAM" id="SSF52540">
    <property type="entry name" value="P-loop containing nucleoside triphosphate hydrolases"/>
    <property type="match status" value="1"/>
</dbReference>
<dbReference type="Proteomes" id="UP001225316">
    <property type="component" value="Unassembled WGS sequence"/>
</dbReference>
<evidence type="ECO:0000256" key="13">
    <source>
        <dbReference type="ARBA" id="ARBA00038058"/>
    </source>
</evidence>
<dbReference type="Pfam" id="PF06733">
    <property type="entry name" value="DEAD_2"/>
    <property type="match status" value="1"/>
</dbReference>
<keyword evidence="16" id="KW-1185">Reference proteome</keyword>
<keyword evidence="9" id="KW-0411">Iron-sulfur</keyword>
<accession>A0ABU1AUR8</accession>
<dbReference type="InterPro" id="IPR006554">
    <property type="entry name" value="Helicase-like_DEXD_c2"/>
</dbReference>
<evidence type="ECO:0000256" key="5">
    <source>
        <dbReference type="ARBA" id="ARBA00022801"/>
    </source>
</evidence>